<organism evidence="7 8">
    <name type="scientific">Polaribacter batillariae</name>
    <dbReference type="NCBI Taxonomy" id="2808900"/>
    <lineage>
        <taxon>Bacteria</taxon>
        <taxon>Pseudomonadati</taxon>
        <taxon>Bacteroidota</taxon>
        <taxon>Flavobacteriia</taxon>
        <taxon>Flavobacteriales</taxon>
        <taxon>Flavobacteriaceae</taxon>
    </lineage>
</organism>
<dbReference type="InterPro" id="IPR008929">
    <property type="entry name" value="Chondroitin_lyas"/>
</dbReference>
<dbReference type="GO" id="GO:0016829">
    <property type="term" value="F:lyase activity"/>
    <property type="evidence" value="ECO:0007669"/>
    <property type="project" value="UniProtKB-KW"/>
</dbReference>
<evidence type="ECO:0000256" key="1">
    <source>
        <dbReference type="ARBA" id="ARBA00004418"/>
    </source>
</evidence>
<dbReference type="Pfam" id="PF07940">
    <property type="entry name" value="Hepar_II_III_C"/>
    <property type="match status" value="1"/>
</dbReference>
<keyword evidence="4 7" id="KW-0456">Lyase</keyword>
<dbReference type="EMBL" id="CP071795">
    <property type="protein sequence ID" value="QTD39377.1"/>
    <property type="molecule type" value="Genomic_DNA"/>
</dbReference>
<dbReference type="PANTHER" id="PTHR39210:SF1">
    <property type="entry name" value="HEPARIN-SULFATE LYASE"/>
    <property type="match status" value="1"/>
</dbReference>
<dbReference type="Gene3D" id="2.70.98.70">
    <property type="match status" value="1"/>
</dbReference>
<evidence type="ECO:0000259" key="6">
    <source>
        <dbReference type="Pfam" id="PF16889"/>
    </source>
</evidence>
<protein>
    <submittedName>
        <fullName evidence="7">Alginate lyase family protein</fullName>
    </submittedName>
</protein>
<dbReference type="Gene3D" id="1.50.10.100">
    <property type="entry name" value="Chondroitin AC/alginate lyase"/>
    <property type="match status" value="1"/>
</dbReference>
<dbReference type="Pfam" id="PF16889">
    <property type="entry name" value="Hepar_II_III_N"/>
    <property type="match status" value="1"/>
</dbReference>
<dbReference type="InterPro" id="IPR012480">
    <property type="entry name" value="Hepar_II_III_C"/>
</dbReference>
<name>A0ABX7SYS5_9FLAO</name>
<evidence type="ECO:0000313" key="8">
    <source>
        <dbReference type="Proteomes" id="UP000663935"/>
    </source>
</evidence>
<gene>
    <name evidence="7" type="ORF">JL193_14555</name>
</gene>
<keyword evidence="3" id="KW-0574">Periplasm</keyword>
<dbReference type="SUPFAM" id="SSF48230">
    <property type="entry name" value="Chondroitin AC/alginate lyase"/>
    <property type="match status" value="1"/>
</dbReference>
<feature type="domain" description="Heparinase II/III-like C-terminal" evidence="5">
    <location>
        <begin position="333"/>
        <end position="503"/>
    </location>
</feature>
<comment type="subcellular location">
    <subcellularLocation>
        <location evidence="1">Periplasm</location>
    </subcellularLocation>
</comment>
<evidence type="ECO:0000313" key="7">
    <source>
        <dbReference type="EMBL" id="QTD39377.1"/>
    </source>
</evidence>
<proteinExistence type="predicted"/>
<dbReference type="PANTHER" id="PTHR39210">
    <property type="entry name" value="HEPARIN-SULFATE LYASE"/>
    <property type="match status" value="1"/>
</dbReference>
<keyword evidence="8" id="KW-1185">Reference proteome</keyword>
<evidence type="ECO:0000259" key="5">
    <source>
        <dbReference type="Pfam" id="PF07940"/>
    </source>
</evidence>
<evidence type="ECO:0000256" key="3">
    <source>
        <dbReference type="ARBA" id="ARBA00022764"/>
    </source>
</evidence>
<evidence type="ECO:0000256" key="2">
    <source>
        <dbReference type="ARBA" id="ARBA00022729"/>
    </source>
</evidence>
<dbReference type="Proteomes" id="UP000663935">
    <property type="component" value="Chromosome"/>
</dbReference>
<accession>A0ABX7SYS5</accession>
<keyword evidence="2" id="KW-0732">Signal</keyword>
<sequence>MEEKANRIFKGELLFFSSEWKNLKKDYDWVTNPSTDFRYDIFKHWSEIPDLAKEAGDIKFVWEKSRFSYLLTILRYDYHFDKNNAEFIFSEIESWIDANPVNQGPNWRCSQEISLRIFNWCFALDYYKNDKALTEERWNKIQNTIYWSLHHVYHHINFSRIAVRNNHAITETLFLTVSELLFPFISETKKWAQKGRKYFEEEINYQIYDDGTFLQFSMNYHRVVIQLLSLGISISEKYDKPFSAVVYQKAYKSLNFLYQCLQEENGYLPNYGSNDGAWFFPLSDTDYRDYRPQLNSLHKLLTGAYFYQDDTLIEDFLRDDSAINKTKPITKKYGIQSFDVGGYYICKTENHFTFIRCGSYKDRPFQSDNLHIDVWVKGKNILRDSGSYKYNTEEKYINYFNGTKGHNAVVVDKHSQMLKGSRFIWFYWTQSQNAHWKETEESYIFEGTIKAFQQLSSSAKHYRKVEINKNDTTWKVYDKIIGLDSSEKKQIWHFDDAKIDWSSTSLKEQKEMSLNSSYYGVKTEGAAKSYVFENEVETTIKYKA</sequence>
<feature type="domain" description="Heparin-sulfate lyase N-terminal" evidence="6">
    <location>
        <begin position="81"/>
        <end position="228"/>
    </location>
</feature>
<evidence type="ECO:0000256" key="4">
    <source>
        <dbReference type="ARBA" id="ARBA00023239"/>
    </source>
</evidence>
<reference evidence="7 8" key="1">
    <citation type="submission" date="2021-03" db="EMBL/GenBank/DDBJ databases">
        <title>Complete genome of Polaribacter_sp.G4M1.</title>
        <authorList>
            <person name="Jeong S.W."/>
            <person name="Bae J.W."/>
        </authorList>
    </citation>
    <scope>NUCLEOTIDE SEQUENCE [LARGE SCALE GENOMIC DNA]</scope>
    <source>
        <strain evidence="7 8">G4M1</strain>
    </source>
</reference>
<dbReference type="InterPro" id="IPR031680">
    <property type="entry name" value="Hepar_II_III_N"/>
</dbReference>